<accession>A0A7C5Q446</accession>
<dbReference type="Proteomes" id="UP000885792">
    <property type="component" value="Unassembled WGS sequence"/>
</dbReference>
<dbReference type="GO" id="GO:0005886">
    <property type="term" value="C:plasma membrane"/>
    <property type="evidence" value="ECO:0007669"/>
    <property type="project" value="UniProtKB-SubCell"/>
</dbReference>
<evidence type="ECO:0000256" key="2">
    <source>
        <dbReference type="ARBA" id="ARBA00005745"/>
    </source>
</evidence>
<dbReference type="PANTHER" id="PTHR30012:SF0">
    <property type="entry name" value="TYPE II SECRETION SYSTEM PROTEIN F-RELATED"/>
    <property type="match status" value="1"/>
</dbReference>
<evidence type="ECO:0000256" key="1">
    <source>
        <dbReference type="ARBA" id="ARBA00004429"/>
    </source>
</evidence>
<dbReference type="FunFam" id="1.20.81.30:FF:000001">
    <property type="entry name" value="Type II secretion system protein F"/>
    <property type="match status" value="1"/>
</dbReference>
<evidence type="ECO:0000256" key="8">
    <source>
        <dbReference type="SAM" id="Phobius"/>
    </source>
</evidence>
<evidence type="ECO:0000256" key="7">
    <source>
        <dbReference type="ARBA" id="ARBA00023136"/>
    </source>
</evidence>
<dbReference type="PANTHER" id="PTHR30012">
    <property type="entry name" value="GENERAL SECRETION PATHWAY PROTEIN"/>
    <property type="match status" value="1"/>
</dbReference>
<dbReference type="AlphaFoldDB" id="A0A7C5Q446"/>
<keyword evidence="7 8" id="KW-0472">Membrane</keyword>
<dbReference type="Pfam" id="PF00482">
    <property type="entry name" value="T2SSF"/>
    <property type="match status" value="2"/>
</dbReference>
<feature type="transmembrane region" description="Helical" evidence="8">
    <location>
        <begin position="376"/>
        <end position="397"/>
    </location>
</feature>
<sequence>MPYYQIRAVDSAGREISRTVEAENDAQLLSFLSFLNLTPVRIERRPDLVGRLSRLLNLRRIKRKDLVDLFENLHLLARSGVPLSTGMWDLAEDVENPAVKEMLQDIAYRIQSGLSISSAMARYERVFGSIAVSLIRIGEETGNLDRIFRDISEHYRRLEEFLSRVRQALIYPAFALTTITIALLFWLLYVLPKLAELFSNLRVELPAITVAVLHVSGFLQEYAPLAVALIATAGLAFAVARSRSERFRYVTDRTLLRIPVVGSVLLSFNYAFFSEYMRLMVSAGVSLYDTLRTLETSFNNRVFRKAVGDLREHVTGGGTISEGMRRTRLFPSLMVRMVAVGEETGGLEEQLSYLAEYYYGKLDHITQNIAKVIEPLIIITVGTFMAVVMISLLLPIYDLIGQIGRSF</sequence>
<evidence type="ECO:0000256" key="3">
    <source>
        <dbReference type="ARBA" id="ARBA00022475"/>
    </source>
</evidence>
<dbReference type="Gene3D" id="1.20.81.30">
    <property type="entry name" value="Type II secretion system (T2SS), domain F"/>
    <property type="match status" value="2"/>
</dbReference>
<dbReference type="InterPro" id="IPR018076">
    <property type="entry name" value="T2SS_GspF_dom"/>
</dbReference>
<gene>
    <name evidence="10" type="ORF">ENJ61_03230</name>
</gene>
<evidence type="ECO:0000256" key="4">
    <source>
        <dbReference type="ARBA" id="ARBA00022519"/>
    </source>
</evidence>
<comment type="similarity">
    <text evidence="2">Belongs to the GSP F family.</text>
</comment>
<name>A0A7C5Q446_AQUAO</name>
<feature type="domain" description="Type II secretion system protein GspF" evidence="9">
    <location>
        <begin position="273"/>
        <end position="395"/>
    </location>
</feature>
<keyword evidence="6 8" id="KW-1133">Transmembrane helix</keyword>
<comment type="subcellular location">
    <subcellularLocation>
        <location evidence="1">Cell inner membrane</location>
        <topology evidence="1">Multi-pass membrane protein</topology>
    </subcellularLocation>
</comment>
<dbReference type="InterPro" id="IPR003004">
    <property type="entry name" value="GspF/PilC"/>
</dbReference>
<dbReference type="PRINTS" id="PR00812">
    <property type="entry name" value="BCTERIALGSPF"/>
</dbReference>
<feature type="transmembrane region" description="Helical" evidence="8">
    <location>
        <begin position="168"/>
        <end position="191"/>
    </location>
</feature>
<dbReference type="EMBL" id="DRNB01000120">
    <property type="protein sequence ID" value="HHJ63897.1"/>
    <property type="molecule type" value="Genomic_DNA"/>
</dbReference>
<evidence type="ECO:0000256" key="5">
    <source>
        <dbReference type="ARBA" id="ARBA00022692"/>
    </source>
</evidence>
<feature type="transmembrane region" description="Helical" evidence="8">
    <location>
        <begin position="222"/>
        <end position="242"/>
    </location>
</feature>
<evidence type="ECO:0000256" key="6">
    <source>
        <dbReference type="ARBA" id="ARBA00022989"/>
    </source>
</evidence>
<organism evidence="10">
    <name type="scientific">Aquifex aeolicus</name>
    <dbReference type="NCBI Taxonomy" id="63363"/>
    <lineage>
        <taxon>Bacteria</taxon>
        <taxon>Pseudomonadati</taxon>
        <taxon>Aquificota</taxon>
        <taxon>Aquificia</taxon>
        <taxon>Aquificales</taxon>
        <taxon>Aquificaceae</taxon>
        <taxon>Aquifex</taxon>
    </lineage>
</organism>
<dbReference type="InterPro" id="IPR042094">
    <property type="entry name" value="T2SS_GspF_sf"/>
</dbReference>
<reference evidence="10" key="1">
    <citation type="journal article" date="2020" name="mSystems">
        <title>Genome- and Community-Level Interaction Insights into Carbon Utilization and Element Cycling Functions of Hydrothermarchaeota in Hydrothermal Sediment.</title>
        <authorList>
            <person name="Zhou Z."/>
            <person name="Liu Y."/>
            <person name="Xu W."/>
            <person name="Pan J."/>
            <person name="Luo Z.H."/>
            <person name="Li M."/>
        </authorList>
    </citation>
    <scope>NUCLEOTIDE SEQUENCE [LARGE SCALE GENOMIC DNA]</scope>
    <source>
        <strain evidence="10">HyVt-501</strain>
    </source>
</reference>
<comment type="caution">
    <text evidence="10">The sequence shown here is derived from an EMBL/GenBank/DDBJ whole genome shotgun (WGS) entry which is preliminary data.</text>
</comment>
<feature type="domain" description="Type II secretion system protein GspF" evidence="9">
    <location>
        <begin position="71"/>
        <end position="192"/>
    </location>
</feature>
<evidence type="ECO:0000259" key="9">
    <source>
        <dbReference type="Pfam" id="PF00482"/>
    </source>
</evidence>
<proteinExistence type="inferred from homology"/>
<evidence type="ECO:0000313" key="10">
    <source>
        <dbReference type="EMBL" id="HHJ63897.1"/>
    </source>
</evidence>
<keyword evidence="4" id="KW-0997">Cell inner membrane</keyword>
<protein>
    <submittedName>
        <fullName evidence="10">Type II secretion system F family protein</fullName>
    </submittedName>
</protein>
<keyword evidence="3" id="KW-1003">Cell membrane</keyword>
<keyword evidence="5 8" id="KW-0812">Transmembrane</keyword>